<evidence type="ECO:0000313" key="2">
    <source>
        <dbReference type="Proteomes" id="UP001163850"/>
    </source>
</evidence>
<organism evidence="1 2">
    <name type="scientific">Lentinula detonsa</name>
    <dbReference type="NCBI Taxonomy" id="2804962"/>
    <lineage>
        <taxon>Eukaryota</taxon>
        <taxon>Fungi</taxon>
        <taxon>Dikarya</taxon>
        <taxon>Basidiomycota</taxon>
        <taxon>Agaricomycotina</taxon>
        <taxon>Agaricomycetes</taxon>
        <taxon>Agaricomycetidae</taxon>
        <taxon>Agaricales</taxon>
        <taxon>Marasmiineae</taxon>
        <taxon>Omphalotaceae</taxon>
        <taxon>Lentinula</taxon>
    </lineage>
</organism>
<dbReference type="EMBL" id="MU802280">
    <property type="protein sequence ID" value="KAJ3979736.1"/>
    <property type="molecule type" value="Genomic_DNA"/>
</dbReference>
<feature type="non-terminal residue" evidence="1">
    <location>
        <position position="1"/>
    </location>
</feature>
<feature type="non-terminal residue" evidence="1">
    <location>
        <position position="82"/>
    </location>
</feature>
<comment type="caution">
    <text evidence="1">The sequence shown here is derived from an EMBL/GenBank/DDBJ whole genome shotgun (WGS) entry which is preliminary data.</text>
</comment>
<sequence>AQRTTKLSFDNFISEPFRVKGGESQGDPFAAIGYILYAANLMRILKVAAMERGLGLMDNVAAMTWARNFRETHKALEGLMER</sequence>
<evidence type="ECO:0000313" key="1">
    <source>
        <dbReference type="EMBL" id="KAJ3979736.1"/>
    </source>
</evidence>
<dbReference type="Proteomes" id="UP001163850">
    <property type="component" value="Unassembled WGS sequence"/>
</dbReference>
<dbReference type="AlphaFoldDB" id="A0AA38UNJ4"/>
<gene>
    <name evidence="1" type="ORF">F5890DRAFT_1395601</name>
</gene>
<protein>
    <submittedName>
        <fullName evidence="1">Uncharacterized protein</fullName>
    </submittedName>
</protein>
<proteinExistence type="predicted"/>
<reference evidence="1" key="1">
    <citation type="submission" date="2022-08" db="EMBL/GenBank/DDBJ databases">
        <authorList>
            <consortium name="DOE Joint Genome Institute"/>
            <person name="Min B."/>
            <person name="Riley R."/>
            <person name="Sierra-Patev S."/>
            <person name="Naranjo-Ortiz M."/>
            <person name="Looney B."/>
            <person name="Konkel Z."/>
            <person name="Slot J.C."/>
            <person name="Sakamoto Y."/>
            <person name="Steenwyk J.L."/>
            <person name="Rokas A."/>
            <person name="Carro J."/>
            <person name="Camarero S."/>
            <person name="Ferreira P."/>
            <person name="Molpeceres G."/>
            <person name="Ruiz-Duenas F.J."/>
            <person name="Serrano A."/>
            <person name="Henrissat B."/>
            <person name="Drula E."/>
            <person name="Hughes K.W."/>
            <person name="Mata J.L."/>
            <person name="Ishikawa N.K."/>
            <person name="Vargas-Isla R."/>
            <person name="Ushijima S."/>
            <person name="Smith C.A."/>
            <person name="Ahrendt S."/>
            <person name="Andreopoulos W."/>
            <person name="He G."/>
            <person name="Labutti K."/>
            <person name="Lipzen A."/>
            <person name="Ng V."/>
            <person name="Sandor L."/>
            <person name="Barry K."/>
            <person name="Martinez A.T."/>
            <person name="Xiao Y."/>
            <person name="Gibbons J.G."/>
            <person name="Terashima K."/>
            <person name="Hibbett D.S."/>
            <person name="Grigoriev I.V."/>
        </authorList>
    </citation>
    <scope>NUCLEOTIDE SEQUENCE</scope>
    <source>
        <strain evidence="1">TFB7829</strain>
    </source>
</reference>
<accession>A0AA38UNJ4</accession>
<name>A0AA38UNJ4_9AGAR</name>